<keyword evidence="1" id="KW-0472">Membrane</keyword>
<name>A0A1T2XI03_9BACL</name>
<protein>
    <recommendedName>
        <fullName evidence="4">DUF1761 domain-containing protein</fullName>
    </recommendedName>
</protein>
<dbReference type="Pfam" id="PF08570">
    <property type="entry name" value="DUF1761"/>
    <property type="match status" value="1"/>
</dbReference>
<evidence type="ECO:0000313" key="3">
    <source>
        <dbReference type="Proteomes" id="UP000190188"/>
    </source>
</evidence>
<accession>A0A1T2XI03</accession>
<feature type="transmembrane region" description="Helical" evidence="1">
    <location>
        <begin position="53"/>
        <end position="73"/>
    </location>
</feature>
<comment type="caution">
    <text evidence="2">The sequence shown here is derived from an EMBL/GenBank/DDBJ whole genome shotgun (WGS) entry which is preliminary data.</text>
</comment>
<dbReference type="STRING" id="1324314.BVG16_09575"/>
<dbReference type="OrthoDB" id="333057at2"/>
<dbReference type="Proteomes" id="UP000190188">
    <property type="component" value="Unassembled WGS sequence"/>
</dbReference>
<gene>
    <name evidence="2" type="ORF">BVG16_09575</name>
</gene>
<dbReference type="RefSeq" id="WP_078498324.1">
    <property type="nucleotide sequence ID" value="NZ_MSZX01000003.1"/>
</dbReference>
<evidence type="ECO:0000313" key="2">
    <source>
        <dbReference type="EMBL" id="OPA79326.1"/>
    </source>
</evidence>
<feature type="transmembrane region" description="Helical" evidence="1">
    <location>
        <begin position="79"/>
        <end position="100"/>
    </location>
</feature>
<feature type="transmembrane region" description="Helical" evidence="1">
    <location>
        <begin position="112"/>
        <end position="134"/>
    </location>
</feature>
<keyword evidence="1" id="KW-0812">Transmembrane</keyword>
<sequence>MLDVSKINYVAVLIATVATMVIGFLWYSPVLFGNAWMKQRGVKMEEMSGGSPFTYFLTALTQLAGAFVLALLLTLVDHVTIGTGITIGLLIGISISVKIGMNYLFEGSKLGLYFITIGYHLVSYVVAGLILGWMQG</sequence>
<proteinExistence type="predicted"/>
<organism evidence="2 3">
    <name type="scientific">Paenibacillus selenitireducens</name>
    <dbReference type="NCBI Taxonomy" id="1324314"/>
    <lineage>
        <taxon>Bacteria</taxon>
        <taxon>Bacillati</taxon>
        <taxon>Bacillota</taxon>
        <taxon>Bacilli</taxon>
        <taxon>Bacillales</taxon>
        <taxon>Paenibacillaceae</taxon>
        <taxon>Paenibacillus</taxon>
    </lineage>
</organism>
<dbReference type="EMBL" id="MSZX01000003">
    <property type="protein sequence ID" value="OPA79326.1"/>
    <property type="molecule type" value="Genomic_DNA"/>
</dbReference>
<evidence type="ECO:0000256" key="1">
    <source>
        <dbReference type="SAM" id="Phobius"/>
    </source>
</evidence>
<feature type="transmembrane region" description="Helical" evidence="1">
    <location>
        <begin position="6"/>
        <end position="32"/>
    </location>
</feature>
<reference evidence="2 3" key="1">
    <citation type="submission" date="2017-01" db="EMBL/GenBank/DDBJ databases">
        <title>Genome analysis of Paenibacillus selenitrireducens ES3-24.</title>
        <authorList>
            <person name="Xu D."/>
            <person name="Yao R."/>
            <person name="Zheng S."/>
        </authorList>
    </citation>
    <scope>NUCLEOTIDE SEQUENCE [LARGE SCALE GENOMIC DNA]</scope>
    <source>
        <strain evidence="2 3">ES3-24</strain>
    </source>
</reference>
<evidence type="ECO:0008006" key="4">
    <source>
        <dbReference type="Google" id="ProtNLM"/>
    </source>
</evidence>
<dbReference type="InterPro" id="IPR013879">
    <property type="entry name" value="DUF1761"/>
</dbReference>
<dbReference type="AlphaFoldDB" id="A0A1T2XI03"/>
<keyword evidence="1" id="KW-1133">Transmembrane helix</keyword>
<keyword evidence="3" id="KW-1185">Reference proteome</keyword>